<dbReference type="Pfam" id="PF04390">
    <property type="entry name" value="LptE"/>
    <property type="match status" value="1"/>
</dbReference>
<dbReference type="GO" id="GO:0019867">
    <property type="term" value="C:outer membrane"/>
    <property type="evidence" value="ECO:0007669"/>
    <property type="project" value="InterPro"/>
</dbReference>
<name>A0A918S411_9HYPH</name>
<proteinExistence type="predicted"/>
<reference evidence="1" key="2">
    <citation type="submission" date="2020-09" db="EMBL/GenBank/DDBJ databases">
        <authorList>
            <person name="Sun Q."/>
            <person name="Kim S."/>
        </authorList>
    </citation>
    <scope>NUCLEOTIDE SEQUENCE</scope>
    <source>
        <strain evidence="1">KCTC 32437</strain>
    </source>
</reference>
<dbReference type="AlphaFoldDB" id="A0A918S411"/>
<gene>
    <name evidence="1" type="ORF">GCM10007989_18690</name>
</gene>
<dbReference type="EMBL" id="BMZE01000002">
    <property type="protein sequence ID" value="GHA23467.1"/>
    <property type="molecule type" value="Genomic_DNA"/>
</dbReference>
<evidence type="ECO:0000313" key="1">
    <source>
        <dbReference type="EMBL" id="GHA23467.1"/>
    </source>
</evidence>
<accession>A0A918S411</accession>
<dbReference type="RefSeq" id="WP_189425420.1">
    <property type="nucleotide sequence ID" value="NZ_BMZE01000002.1"/>
</dbReference>
<keyword evidence="2" id="KW-1185">Reference proteome</keyword>
<dbReference type="GO" id="GO:0043165">
    <property type="term" value="P:Gram-negative-bacterium-type cell outer membrane assembly"/>
    <property type="evidence" value="ECO:0007669"/>
    <property type="project" value="InterPro"/>
</dbReference>
<dbReference type="InterPro" id="IPR007485">
    <property type="entry name" value="LPS_assembly_LptE"/>
</dbReference>
<protein>
    <recommendedName>
        <fullName evidence="3">LPS-assembly lipoprotein</fullName>
    </recommendedName>
</protein>
<organism evidence="1 2">
    <name type="scientific">Devosia pacifica</name>
    <dbReference type="NCBI Taxonomy" id="1335967"/>
    <lineage>
        <taxon>Bacteria</taxon>
        <taxon>Pseudomonadati</taxon>
        <taxon>Pseudomonadota</taxon>
        <taxon>Alphaproteobacteria</taxon>
        <taxon>Hyphomicrobiales</taxon>
        <taxon>Devosiaceae</taxon>
        <taxon>Devosia</taxon>
    </lineage>
</organism>
<reference evidence="1" key="1">
    <citation type="journal article" date="2014" name="Int. J. Syst. Evol. Microbiol.">
        <title>Complete genome sequence of Corynebacterium casei LMG S-19264T (=DSM 44701T), isolated from a smear-ripened cheese.</title>
        <authorList>
            <consortium name="US DOE Joint Genome Institute (JGI-PGF)"/>
            <person name="Walter F."/>
            <person name="Albersmeier A."/>
            <person name="Kalinowski J."/>
            <person name="Ruckert C."/>
        </authorList>
    </citation>
    <scope>NUCLEOTIDE SEQUENCE</scope>
    <source>
        <strain evidence="1">KCTC 32437</strain>
    </source>
</reference>
<evidence type="ECO:0000313" key="2">
    <source>
        <dbReference type="Proteomes" id="UP000646579"/>
    </source>
</evidence>
<dbReference type="Gene3D" id="3.30.160.150">
    <property type="entry name" value="Lipoprotein like domain"/>
    <property type="match status" value="1"/>
</dbReference>
<sequence>MWSFSSWLGFSRRGGKNFAASLVFLALLGPGLAACTMSPIYGAAERTDVLNLQFAEPNTRLEQIVYQQLALRMGTDAEGAPLARVTITSEIAGATLSDSVNPNVPYRVTLEGTMTIETGDGTIAKQITRVASADFTGNDQALASQEGRIDAEERAARELAEALRLALLAGSATGL</sequence>
<dbReference type="Proteomes" id="UP000646579">
    <property type="component" value="Unassembled WGS sequence"/>
</dbReference>
<evidence type="ECO:0008006" key="3">
    <source>
        <dbReference type="Google" id="ProtNLM"/>
    </source>
</evidence>
<comment type="caution">
    <text evidence="1">The sequence shown here is derived from an EMBL/GenBank/DDBJ whole genome shotgun (WGS) entry which is preliminary data.</text>
</comment>